<proteinExistence type="inferred from homology"/>
<dbReference type="PROSITE" id="PS00136">
    <property type="entry name" value="SUBTILASE_ASP"/>
    <property type="match status" value="1"/>
</dbReference>
<dbReference type="InterPro" id="IPR023828">
    <property type="entry name" value="Peptidase_S8_Ser-AS"/>
</dbReference>
<sequence length="961" mass="106313">MKRLPRVVVTGTIIVLSSMLLIESSGMRQAISPIYEVRLEEATQRSWTNEQLSPSASLVRNENHEEEATSTSWIIKWKQGAQDDVLLRRSIVESEQESVGIMVVRPKEEEKSEDWLRDAKRSDDIEYIQPNHTVRTLQSVIKPNDTLYGQQHYLQQIGIEAAWTKTRSNLSTTIALVDTGVDFNHPDLKPNIVKGVNLLDTGIPQDDNGHGTSVAGVIAAVGNNNKGTTGILWSAKIMPIKALDARGYGDEDKLGAGILYAVDHGAKIVVMSVGLYRYSKYMEEIVNYAEQKGVLLIAATGNDGKRFGEKIAVKYPAAYPTVLAIGGNTRQQRVEPRSNTGPEVDLVAPWHVFTTALGGGYAAEEGTSMAAPQVAGVAALLWSQYPELKPYQIRQHLRKTAKDIEAQGWDQLSGYGMLRADQALLNPVEKDPFGTNTTRDKARMFPIDTSLAAELNGKKKNNWFVVDAPYDGTLELNVQRIQGTSKIGITHFLADSRSGTAYSHPISKPLTVPVKKGKNVFRFYAEEAGAAISYKLSSRFLIYEDPFEPNDKQFQAYALPARTQDIVGTFSHASDLDWYTIQLPTKATLRLKLDTDTVRIDPAIEIRGSQMETRWVDEQKEGQAESVVLPDLPAGKYYILVQNAVTARPEAVAGEYKLHIEYLTQFTDPNEPNDKVYEAITMSEGTEYKGVFHEDNDVDWFQWKVKEQAYGHFRIGNVPSNRVVTMSVLSREQKVLASARNRLGESAVELGTELEPGTYYVRLTTSDKFDTQFYSLSVQADPLVAGFRDIGEHWAKDSIVRAVKSGWINGYPEAEFGPDRPITRAEAASILANAFKLNAKGKQTTSFKDVTSKHWAYSAVSRVANAGIAGGVGGQRFAPNQKVKRSQMAVMIGNALHLKAGAISTGPFADVPAVHWAAPMLAEMKRQGYVHGYEGNTFEPDRDATRAEFAAMLLVALDRKS</sequence>
<dbReference type="Pfam" id="PF00082">
    <property type="entry name" value="Peptidase_S8"/>
    <property type="match status" value="1"/>
</dbReference>
<organism evidence="10 11">
    <name type="scientific">Paenibacillus suaedae</name>
    <dbReference type="NCBI Taxonomy" id="3077233"/>
    <lineage>
        <taxon>Bacteria</taxon>
        <taxon>Bacillati</taxon>
        <taxon>Bacillota</taxon>
        <taxon>Bacilli</taxon>
        <taxon>Bacillales</taxon>
        <taxon>Paenibacillaceae</taxon>
        <taxon>Paenibacillus</taxon>
    </lineage>
</organism>
<dbReference type="PROSITE" id="PS00138">
    <property type="entry name" value="SUBTILASE_SER"/>
    <property type="match status" value="1"/>
</dbReference>
<dbReference type="InterPro" id="IPR034084">
    <property type="entry name" value="Thermitase-like_dom"/>
</dbReference>
<reference evidence="11" key="1">
    <citation type="submission" date="2023-09" db="EMBL/GenBank/DDBJ databases">
        <title>Paenibacillus sp. chi10 Genome sequencing and assembly.</title>
        <authorList>
            <person name="Kim I."/>
        </authorList>
    </citation>
    <scope>NUCLEOTIDE SEQUENCE [LARGE SCALE GENOMIC DNA]</scope>
    <source>
        <strain evidence="11">chi10</strain>
    </source>
</reference>
<dbReference type="Gene3D" id="3.40.50.200">
    <property type="entry name" value="Peptidase S8/S53 domain"/>
    <property type="match status" value="1"/>
</dbReference>
<dbReference type="InterPro" id="IPR000209">
    <property type="entry name" value="Peptidase_S8/S53_dom"/>
</dbReference>
<dbReference type="PROSITE" id="PS51892">
    <property type="entry name" value="SUBTILASE"/>
    <property type="match status" value="1"/>
</dbReference>
<feature type="domain" description="SLH" evidence="9">
    <location>
        <begin position="846"/>
        <end position="903"/>
    </location>
</feature>
<feature type="domain" description="SLH" evidence="9">
    <location>
        <begin position="904"/>
        <end position="961"/>
    </location>
</feature>
<evidence type="ECO:0000256" key="4">
    <source>
        <dbReference type="ARBA" id="ARBA00022670"/>
    </source>
</evidence>
<feature type="active site" description="Charge relay system" evidence="7">
    <location>
        <position position="368"/>
    </location>
</feature>
<comment type="similarity">
    <text evidence="2 7 8">Belongs to the peptidase S8 family.</text>
</comment>
<dbReference type="InterPro" id="IPR015500">
    <property type="entry name" value="Peptidase_S8_subtilisin-rel"/>
</dbReference>
<gene>
    <name evidence="10" type="ORF">RQP50_26830</name>
</gene>
<dbReference type="PROSITE" id="PS51272">
    <property type="entry name" value="SLH"/>
    <property type="match status" value="3"/>
</dbReference>
<dbReference type="InterPro" id="IPR022398">
    <property type="entry name" value="Peptidase_S8_His-AS"/>
</dbReference>
<evidence type="ECO:0000256" key="8">
    <source>
        <dbReference type="RuleBase" id="RU003355"/>
    </source>
</evidence>
<evidence type="ECO:0000313" key="11">
    <source>
        <dbReference type="Proteomes" id="UP001250538"/>
    </source>
</evidence>
<dbReference type="PANTHER" id="PTHR43806">
    <property type="entry name" value="PEPTIDASE S8"/>
    <property type="match status" value="1"/>
</dbReference>
<dbReference type="GO" id="GO:0006508">
    <property type="term" value="P:proteolysis"/>
    <property type="evidence" value="ECO:0007669"/>
    <property type="project" value="UniProtKB-KW"/>
</dbReference>
<dbReference type="InterPro" id="IPR023827">
    <property type="entry name" value="Peptidase_S8_Asp-AS"/>
</dbReference>
<evidence type="ECO:0000313" key="10">
    <source>
        <dbReference type="EMBL" id="MDT8979856.1"/>
    </source>
</evidence>
<comment type="subcellular location">
    <subcellularLocation>
        <location evidence="1">Secreted</location>
    </subcellularLocation>
</comment>
<keyword evidence="4 7" id="KW-0645">Protease</keyword>
<protein>
    <submittedName>
        <fullName evidence="10">S8 family serine peptidase</fullName>
    </submittedName>
</protein>
<feature type="active site" description="Charge relay system" evidence="7">
    <location>
        <position position="210"/>
    </location>
</feature>
<evidence type="ECO:0000256" key="1">
    <source>
        <dbReference type="ARBA" id="ARBA00004613"/>
    </source>
</evidence>
<dbReference type="EMBL" id="JAVYAA010000009">
    <property type="protein sequence ID" value="MDT8979856.1"/>
    <property type="molecule type" value="Genomic_DNA"/>
</dbReference>
<dbReference type="InterPro" id="IPR036852">
    <property type="entry name" value="Peptidase_S8/S53_dom_sf"/>
</dbReference>
<dbReference type="SUPFAM" id="SSF52743">
    <property type="entry name" value="Subtilisin-like"/>
    <property type="match status" value="1"/>
</dbReference>
<comment type="caution">
    <text evidence="10">The sequence shown here is derived from an EMBL/GenBank/DDBJ whole genome shotgun (WGS) entry which is preliminary data.</text>
</comment>
<dbReference type="GO" id="GO:0005576">
    <property type="term" value="C:extracellular region"/>
    <property type="evidence" value="ECO:0007669"/>
    <property type="project" value="UniProtKB-SubCell"/>
</dbReference>
<name>A0AAJ2K0K0_9BACL</name>
<evidence type="ECO:0000256" key="5">
    <source>
        <dbReference type="ARBA" id="ARBA00022801"/>
    </source>
</evidence>
<evidence type="ECO:0000256" key="3">
    <source>
        <dbReference type="ARBA" id="ARBA00022525"/>
    </source>
</evidence>
<keyword evidence="5 7" id="KW-0378">Hydrolase</keyword>
<feature type="active site" description="Charge relay system" evidence="7">
    <location>
        <position position="178"/>
    </location>
</feature>
<evidence type="ECO:0000256" key="6">
    <source>
        <dbReference type="ARBA" id="ARBA00022825"/>
    </source>
</evidence>
<dbReference type="InterPro" id="IPR001119">
    <property type="entry name" value="SLH_dom"/>
</dbReference>
<keyword evidence="6 7" id="KW-0720">Serine protease</keyword>
<evidence type="ECO:0000256" key="7">
    <source>
        <dbReference type="PROSITE-ProRule" id="PRU01240"/>
    </source>
</evidence>
<dbReference type="PRINTS" id="PR00723">
    <property type="entry name" value="SUBTILISIN"/>
</dbReference>
<evidence type="ECO:0000256" key="2">
    <source>
        <dbReference type="ARBA" id="ARBA00011073"/>
    </source>
</evidence>
<dbReference type="CDD" id="cd07484">
    <property type="entry name" value="Peptidases_S8_Thermitase_like"/>
    <property type="match status" value="1"/>
</dbReference>
<dbReference type="PROSITE" id="PS00137">
    <property type="entry name" value="SUBTILASE_HIS"/>
    <property type="match status" value="1"/>
</dbReference>
<keyword evidence="11" id="KW-1185">Reference proteome</keyword>
<dbReference type="Proteomes" id="UP001250538">
    <property type="component" value="Unassembled WGS sequence"/>
</dbReference>
<dbReference type="SUPFAM" id="SSF89260">
    <property type="entry name" value="Collagen-binding domain"/>
    <property type="match status" value="2"/>
</dbReference>
<dbReference type="RefSeq" id="WP_315747256.1">
    <property type="nucleotide sequence ID" value="NZ_JAVYAA010000009.1"/>
</dbReference>
<dbReference type="AlphaFoldDB" id="A0AAJ2K0K0"/>
<dbReference type="GO" id="GO:0004252">
    <property type="term" value="F:serine-type endopeptidase activity"/>
    <property type="evidence" value="ECO:0007669"/>
    <property type="project" value="UniProtKB-UniRule"/>
</dbReference>
<evidence type="ECO:0000259" key="9">
    <source>
        <dbReference type="PROSITE" id="PS51272"/>
    </source>
</evidence>
<keyword evidence="3" id="KW-0964">Secreted</keyword>
<dbReference type="PANTHER" id="PTHR43806:SF11">
    <property type="entry name" value="CEREVISIN-RELATED"/>
    <property type="match status" value="1"/>
</dbReference>
<dbReference type="InterPro" id="IPR050131">
    <property type="entry name" value="Peptidase_S8_subtilisin-like"/>
</dbReference>
<accession>A0AAJ2K0K0</accession>
<dbReference type="Gene3D" id="2.60.120.380">
    <property type="match status" value="2"/>
</dbReference>
<dbReference type="Pfam" id="PF00395">
    <property type="entry name" value="SLH"/>
    <property type="match status" value="3"/>
</dbReference>
<feature type="domain" description="SLH" evidence="9">
    <location>
        <begin position="782"/>
        <end position="845"/>
    </location>
</feature>